<gene>
    <name evidence="3" type="ORF">KHLLAP_LOCUS5526</name>
</gene>
<proteinExistence type="predicted"/>
<dbReference type="InterPro" id="IPR058525">
    <property type="entry name" value="DUF8212"/>
</dbReference>
<dbReference type="Pfam" id="PF26640">
    <property type="entry name" value="DUF8212"/>
    <property type="match status" value="1"/>
</dbReference>
<name>A0AAI8VHM8_9PEZI</name>
<feature type="domain" description="Heterokaryon incompatibility" evidence="1">
    <location>
        <begin position="22"/>
        <end position="111"/>
    </location>
</feature>
<dbReference type="PANTHER" id="PTHR10622">
    <property type="entry name" value="HET DOMAIN-CONTAINING PROTEIN"/>
    <property type="match status" value="1"/>
</dbReference>
<comment type="caution">
    <text evidence="3">The sequence shown here is derived from an EMBL/GenBank/DDBJ whole genome shotgun (WGS) entry which is preliminary data.</text>
</comment>
<sequence length="570" mass="65089">MWLIDTQTLTLKQEVNPAPGSYAILSHTWEEDEVSFQDFQDLASAGRRKGFGKIQRTCDLARERGLKYAWVDTCCIDKSSSSELSESINSMFRWYRDAAVCFAFLSDLGADVSFEAGFSKEMCRWLRRGWTLQELIAPKEVELYDEAWSLRGTKSQHIPLVSSATGIDSDVLRDSSRLSQILVARRMSWASDRETTRAEDLAYCLLGIFDINMPMLYGEGEKAFMRLQEEIVKQSTDLSLFAWRADALSTQRFRGIFARTPREFIGCTQMRKEIPGARVFGGGFTATNIGLQIETGLWRWGNIHNQQTAVEIMDLHVLEPIPKAPHIRNPLCIYLTKTPQGYVRLKPQELCRLPTHERQLRKNHRKVPRASISILKDVQDWEQDSIDRQSEGSVFIKTPKDSLFIDAEPKELWDNSYRDISFIGPGTGLTGYVELVYLGAKIFILFSTVRPDRPWCKMFSEIEPAYVPESLSWGTILYGKMKEELQKYHTELSDCLRDFRYASDSYFLMPPRDDAITRDASCRVRNTSDGKTVVITAHIAVLLLGEAGDGSAKRYEITFTVDRGEEQTTQ</sequence>
<evidence type="ECO:0000259" key="1">
    <source>
        <dbReference type="Pfam" id="PF06985"/>
    </source>
</evidence>
<evidence type="ECO:0000259" key="2">
    <source>
        <dbReference type="Pfam" id="PF26640"/>
    </source>
</evidence>
<evidence type="ECO:0000313" key="4">
    <source>
        <dbReference type="Proteomes" id="UP001295740"/>
    </source>
</evidence>
<dbReference type="InterPro" id="IPR010730">
    <property type="entry name" value="HET"/>
</dbReference>
<dbReference type="Proteomes" id="UP001295740">
    <property type="component" value="Unassembled WGS sequence"/>
</dbReference>
<keyword evidence="4" id="KW-1185">Reference proteome</keyword>
<dbReference type="Pfam" id="PF06985">
    <property type="entry name" value="HET"/>
    <property type="match status" value="1"/>
</dbReference>
<protein>
    <submittedName>
        <fullName evidence="3">Uu.00g124520.m01.CDS01</fullName>
    </submittedName>
</protein>
<feature type="domain" description="DUF8212" evidence="2">
    <location>
        <begin position="222"/>
        <end position="250"/>
    </location>
</feature>
<organism evidence="3 4">
    <name type="scientific">Anthostomella pinea</name>
    <dbReference type="NCBI Taxonomy" id="933095"/>
    <lineage>
        <taxon>Eukaryota</taxon>
        <taxon>Fungi</taxon>
        <taxon>Dikarya</taxon>
        <taxon>Ascomycota</taxon>
        <taxon>Pezizomycotina</taxon>
        <taxon>Sordariomycetes</taxon>
        <taxon>Xylariomycetidae</taxon>
        <taxon>Xylariales</taxon>
        <taxon>Xylariaceae</taxon>
        <taxon>Anthostomella</taxon>
    </lineage>
</organism>
<evidence type="ECO:0000313" key="3">
    <source>
        <dbReference type="EMBL" id="CAJ2505058.1"/>
    </source>
</evidence>
<accession>A0AAI8VHM8</accession>
<reference evidence="3" key="1">
    <citation type="submission" date="2023-10" db="EMBL/GenBank/DDBJ databases">
        <authorList>
            <person name="Hackl T."/>
        </authorList>
    </citation>
    <scope>NUCLEOTIDE SEQUENCE</scope>
</reference>
<dbReference type="AlphaFoldDB" id="A0AAI8VHM8"/>
<dbReference type="PANTHER" id="PTHR10622:SF12">
    <property type="entry name" value="HET DOMAIN-CONTAINING PROTEIN"/>
    <property type="match status" value="1"/>
</dbReference>
<dbReference type="EMBL" id="CAUWAG010000007">
    <property type="protein sequence ID" value="CAJ2505058.1"/>
    <property type="molecule type" value="Genomic_DNA"/>
</dbReference>